<accession>A0A5B8JG92</accession>
<feature type="compositionally biased region" description="Polar residues" evidence="1">
    <location>
        <begin position="1"/>
        <end position="11"/>
    </location>
</feature>
<keyword evidence="3" id="KW-1185">Reference proteome</keyword>
<dbReference type="AlphaFoldDB" id="A0A5B8JG92"/>
<feature type="region of interest" description="Disordered" evidence="1">
    <location>
        <begin position="1"/>
        <end position="21"/>
    </location>
</feature>
<protein>
    <submittedName>
        <fullName evidence="2">DNA-binding protein</fullName>
    </submittedName>
</protein>
<sequence length="147" mass="15677">MNETASESGTPSDVFAPAEPAAARAGREFAALARIDRRHAASEPQRRRHVNQPMITPHEAVALTVALAANPGLLAEGEEDVDRSDLVAALTLVARMRGDLDVLEESLLSIAHGRGLTWQEIAFGLGLGSTQAARQRHERLRGRVAGG</sequence>
<organism evidence="2 3">
    <name type="scientific">Streptomyces qinzhouensis</name>
    <dbReference type="NCBI Taxonomy" id="2599401"/>
    <lineage>
        <taxon>Bacteria</taxon>
        <taxon>Bacillati</taxon>
        <taxon>Actinomycetota</taxon>
        <taxon>Actinomycetes</taxon>
        <taxon>Kitasatosporales</taxon>
        <taxon>Streptomycetaceae</taxon>
        <taxon>Streptomyces</taxon>
    </lineage>
</organism>
<dbReference type="RefSeq" id="WP_146479779.1">
    <property type="nucleotide sequence ID" value="NZ_CP042266.1"/>
</dbReference>
<evidence type="ECO:0000313" key="3">
    <source>
        <dbReference type="Proteomes" id="UP000320580"/>
    </source>
</evidence>
<gene>
    <name evidence="2" type="ORF">FQU76_07955</name>
</gene>
<keyword evidence="2" id="KW-0238">DNA-binding</keyword>
<evidence type="ECO:0000256" key="1">
    <source>
        <dbReference type="SAM" id="MobiDB-lite"/>
    </source>
</evidence>
<dbReference type="GO" id="GO:0003677">
    <property type="term" value="F:DNA binding"/>
    <property type="evidence" value="ECO:0007669"/>
    <property type="project" value="UniProtKB-KW"/>
</dbReference>
<name>A0A5B8JG92_9ACTN</name>
<dbReference type="KEGG" id="sqz:FQU76_07955"/>
<reference evidence="2 3" key="1">
    <citation type="submission" date="2019-07" db="EMBL/GenBank/DDBJ databases">
        <authorList>
            <person name="Zhu P."/>
        </authorList>
    </citation>
    <scope>NUCLEOTIDE SEQUENCE [LARGE SCALE GENOMIC DNA]</scope>
    <source>
        <strain evidence="2 3">SSL-25</strain>
    </source>
</reference>
<proteinExistence type="predicted"/>
<dbReference type="EMBL" id="CP042266">
    <property type="protein sequence ID" value="QDY76483.1"/>
    <property type="molecule type" value="Genomic_DNA"/>
</dbReference>
<dbReference type="Proteomes" id="UP000320580">
    <property type="component" value="Chromosome"/>
</dbReference>
<dbReference type="OrthoDB" id="4470560at2"/>
<evidence type="ECO:0000313" key="2">
    <source>
        <dbReference type="EMBL" id="QDY76483.1"/>
    </source>
</evidence>